<comment type="caution">
    <text evidence="1">The sequence shown here is derived from an EMBL/GenBank/DDBJ whole genome shotgun (WGS) entry which is preliminary data.</text>
</comment>
<dbReference type="RefSeq" id="WP_006156757.1">
    <property type="nucleotide sequence ID" value="NZ_AHJE01000012.1"/>
</dbReference>
<reference evidence="1 2" key="1">
    <citation type="journal article" date="2012" name="J. Bacteriol.">
        <title>De Novo Genome Project of Cupriavidus basilensis OR16.</title>
        <authorList>
            <person name="Cserhati M."/>
            <person name="Kriszt B."/>
            <person name="Szoboszlay S."/>
            <person name="Toth A."/>
            <person name="Szabo I."/>
            <person name="Tancsics A."/>
            <person name="Nagy I."/>
            <person name="Horvath B."/>
            <person name="Nagy I."/>
            <person name="Kukolya J."/>
        </authorList>
    </citation>
    <scope>NUCLEOTIDE SEQUENCE [LARGE SCALE GENOMIC DNA]</scope>
    <source>
        <strain evidence="1 2">OR16</strain>
    </source>
</reference>
<protein>
    <submittedName>
        <fullName evidence="1">Uncharacterized protein</fullName>
    </submittedName>
</protein>
<evidence type="ECO:0000313" key="1">
    <source>
        <dbReference type="EMBL" id="EHP44260.1"/>
    </source>
</evidence>
<accession>H1S044</accession>
<dbReference type="Proteomes" id="UP000005808">
    <property type="component" value="Unassembled WGS sequence"/>
</dbReference>
<dbReference type="OrthoDB" id="8960711at2"/>
<name>H1S044_9BURK</name>
<dbReference type="AlphaFoldDB" id="H1S044"/>
<dbReference type="EMBL" id="AHJE01000012">
    <property type="protein sequence ID" value="EHP44260.1"/>
    <property type="molecule type" value="Genomic_DNA"/>
</dbReference>
<dbReference type="PATRIC" id="fig|1127483.3.peg.946"/>
<evidence type="ECO:0000313" key="2">
    <source>
        <dbReference type="Proteomes" id="UP000005808"/>
    </source>
</evidence>
<gene>
    <name evidence="1" type="ORF">OR16_04762</name>
</gene>
<proteinExistence type="predicted"/>
<organism evidence="1 2">
    <name type="scientific">Cupriavidus basilensis OR16</name>
    <dbReference type="NCBI Taxonomy" id="1127483"/>
    <lineage>
        <taxon>Bacteria</taxon>
        <taxon>Pseudomonadati</taxon>
        <taxon>Pseudomonadota</taxon>
        <taxon>Betaproteobacteria</taxon>
        <taxon>Burkholderiales</taxon>
        <taxon>Burkholderiaceae</taxon>
        <taxon>Cupriavidus</taxon>
    </lineage>
</organism>
<sequence length="138" mass="16077">MKNELIGYPNKRIDAAYHLRSPAPDDVWNHRDYETWRADIWKLIQDFANEEVQTAFLARPPEYVVGDDLSWLDEIIADVLDIDVDSKTQLAQRLRGRYRAIRAVHGTKTSDLDPFYREGLEPLAPERFHAQAKKKCIP</sequence>